<evidence type="ECO:0000313" key="2">
    <source>
        <dbReference type="EMBL" id="MEM5286435.1"/>
    </source>
</evidence>
<sequence>MKLNKVNVTAAFSAFSEYWSPRIGGDINDSQIKFAKFSGTFNWHHHDHEDELFFVVKGTLRMKLHAENGGDILIEEGEYLIVPKGTEHCPEAVTDEVHCLLLEPKTTVNTGNVVNERTRTNLERI</sequence>
<dbReference type="EMBL" id="JAZHGC010000008">
    <property type="protein sequence ID" value="MEM5286435.1"/>
    <property type="molecule type" value="Genomic_DNA"/>
</dbReference>
<proteinExistence type="predicted"/>
<dbReference type="PANTHER" id="PTHR36114:SF1">
    <property type="entry name" value="16.7 KDA PROTEIN IN WHIE LOCUS"/>
    <property type="match status" value="1"/>
</dbReference>
<dbReference type="SUPFAM" id="SSF51182">
    <property type="entry name" value="RmlC-like cupins"/>
    <property type="match status" value="1"/>
</dbReference>
<dbReference type="InterPro" id="IPR052044">
    <property type="entry name" value="PKS_Associated_Protein"/>
</dbReference>
<dbReference type="CDD" id="cd02226">
    <property type="entry name" value="cupin_YdbB-like"/>
    <property type="match status" value="1"/>
</dbReference>
<dbReference type="Gene3D" id="2.60.120.10">
    <property type="entry name" value="Jelly Rolls"/>
    <property type="match status" value="1"/>
</dbReference>
<dbReference type="InterPro" id="IPR011051">
    <property type="entry name" value="RmlC_Cupin_sf"/>
</dbReference>
<organism evidence="2 3">
    <name type="scientific">Paraburkholderia sabiae</name>
    <dbReference type="NCBI Taxonomy" id="273251"/>
    <lineage>
        <taxon>Bacteria</taxon>
        <taxon>Pseudomonadati</taxon>
        <taxon>Pseudomonadota</taxon>
        <taxon>Betaproteobacteria</taxon>
        <taxon>Burkholderiales</taxon>
        <taxon>Burkholderiaceae</taxon>
        <taxon>Paraburkholderia</taxon>
    </lineage>
</organism>
<feature type="domain" description="Cupin type-2" evidence="1">
    <location>
        <begin position="40"/>
        <end position="102"/>
    </location>
</feature>
<evidence type="ECO:0000313" key="3">
    <source>
        <dbReference type="Proteomes" id="UP001494588"/>
    </source>
</evidence>
<gene>
    <name evidence="2" type="ORF">V4C55_12000</name>
</gene>
<evidence type="ECO:0000259" key="1">
    <source>
        <dbReference type="Pfam" id="PF07883"/>
    </source>
</evidence>
<dbReference type="Pfam" id="PF07883">
    <property type="entry name" value="Cupin_2"/>
    <property type="match status" value="1"/>
</dbReference>
<comment type="caution">
    <text evidence="2">The sequence shown here is derived from an EMBL/GenBank/DDBJ whole genome shotgun (WGS) entry which is preliminary data.</text>
</comment>
<dbReference type="Proteomes" id="UP001494588">
    <property type="component" value="Unassembled WGS sequence"/>
</dbReference>
<dbReference type="InterPro" id="IPR013096">
    <property type="entry name" value="Cupin_2"/>
</dbReference>
<accession>A0ABU9QAW7</accession>
<name>A0ABU9QAW7_9BURK</name>
<protein>
    <submittedName>
        <fullName evidence="2">Cupin domain-containing protein</fullName>
    </submittedName>
</protein>
<dbReference type="RefSeq" id="WP_201650241.1">
    <property type="nucleotide sequence ID" value="NZ_CAJHCS010000007.1"/>
</dbReference>
<dbReference type="PANTHER" id="PTHR36114">
    <property type="entry name" value="16.7 KDA PROTEIN IN WHIE LOCUS"/>
    <property type="match status" value="1"/>
</dbReference>
<reference evidence="2 3" key="1">
    <citation type="submission" date="2024-01" db="EMBL/GenBank/DDBJ databases">
        <title>The diversity of rhizobia nodulating Mimosa spp. in eleven states of Brazil covering several biomes is determined by host plant, location, and edaphic factors.</title>
        <authorList>
            <person name="Rouws L."/>
            <person name="Barauna A."/>
            <person name="Beukes C."/>
            <person name="De Faria S.M."/>
            <person name="Gross E."/>
            <person name="Dos Reis Junior F.B."/>
            <person name="Simon M."/>
            <person name="Maluk M."/>
            <person name="Odee D.W."/>
            <person name="Kenicer G."/>
            <person name="Young J.P.W."/>
            <person name="Reis V.M."/>
            <person name="Zilli J."/>
            <person name="James E.K."/>
        </authorList>
    </citation>
    <scope>NUCLEOTIDE SEQUENCE [LARGE SCALE GENOMIC DNA]</scope>
    <source>
        <strain evidence="2 3">JPY77</strain>
    </source>
</reference>
<keyword evidence="3" id="KW-1185">Reference proteome</keyword>
<dbReference type="InterPro" id="IPR014710">
    <property type="entry name" value="RmlC-like_jellyroll"/>
</dbReference>